<proteinExistence type="inferred from homology"/>
<evidence type="ECO:0000256" key="1">
    <source>
        <dbReference type="ARBA" id="ARBA00010692"/>
    </source>
</evidence>
<name>A0A0K2H014_9CORY</name>
<gene>
    <name evidence="4" type="ORF">CLAC_05470</name>
</gene>
<evidence type="ECO:0000313" key="4">
    <source>
        <dbReference type="EMBL" id="ALA67258.1"/>
    </source>
</evidence>
<keyword evidence="2" id="KW-0813">Transport</keyword>
<feature type="transmembrane region" description="Helical" evidence="3">
    <location>
        <begin position="116"/>
        <end position="134"/>
    </location>
</feature>
<dbReference type="InterPro" id="IPR003784">
    <property type="entry name" value="BioY"/>
</dbReference>
<feature type="transmembrane region" description="Helical" evidence="3">
    <location>
        <begin position="45"/>
        <end position="68"/>
    </location>
</feature>
<dbReference type="GO" id="GO:0005886">
    <property type="term" value="C:plasma membrane"/>
    <property type="evidence" value="ECO:0007669"/>
    <property type="project" value="UniProtKB-SubCell"/>
</dbReference>
<dbReference type="PATRIC" id="fig|1408189.4.peg.1089"/>
<keyword evidence="3" id="KW-1133">Transmembrane helix</keyword>
<organism evidence="4 5">
    <name type="scientific">Corynebacterium lactis RW2-5</name>
    <dbReference type="NCBI Taxonomy" id="1408189"/>
    <lineage>
        <taxon>Bacteria</taxon>
        <taxon>Bacillati</taxon>
        <taxon>Actinomycetota</taxon>
        <taxon>Actinomycetes</taxon>
        <taxon>Mycobacteriales</taxon>
        <taxon>Corynebacteriaceae</taxon>
        <taxon>Corynebacterium</taxon>
    </lineage>
</organism>
<reference evidence="4 5" key="1">
    <citation type="submission" date="2013-10" db="EMBL/GenBank/DDBJ databases">
        <title>Complete genome sequence of Corynebacterium lactis DSM 45799(T), isolated from raw cow milk.</title>
        <authorList>
            <person name="Ruckert C."/>
            <person name="Albersmeier A."/>
            <person name="Lipski A."/>
            <person name="Kalinowski J."/>
        </authorList>
    </citation>
    <scope>NUCLEOTIDE SEQUENCE [LARGE SCALE GENOMIC DNA]</scope>
    <source>
        <strain evidence="4 5">RW2-5</strain>
    </source>
</reference>
<dbReference type="EMBL" id="CP006841">
    <property type="protein sequence ID" value="ALA67258.1"/>
    <property type="molecule type" value="Genomic_DNA"/>
</dbReference>
<keyword evidence="2 3" id="KW-0472">Membrane</keyword>
<dbReference type="RefSeq" id="WP_053412026.1">
    <property type="nucleotide sequence ID" value="NZ_CP006841.1"/>
</dbReference>
<evidence type="ECO:0000256" key="2">
    <source>
        <dbReference type="PIRNR" id="PIRNR016661"/>
    </source>
</evidence>
<dbReference type="PANTHER" id="PTHR34295">
    <property type="entry name" value="BIOTIN TRANSPORTER BIOY"/>
    <property type="match status" value="1"/>
</dbReference>
<protein>
    <recommendedName>
        <fullName evidence="2">Biotin transporter</fullName>
    </recommendedName>
</protein>
<dbReference type="GO" id="GO:0015225">
    <property type="term" value="F:biotin transmembrane transporter activity"/>
    <property type="evidence" value="ECO:0007669"/>
    <property type="project" value="UniProtKB-UniRule"/>
</dbReference>
<dbReference type="PIRSF" id="PIRSF016661">
    <property type="entry name" value="BioY"/>
    <property type="match status" value="1"/>
</dbReference>
<comment type="similarity">
    <text evidence="1 2">Belongs to the BioY family.</text>
</comment>
<keyword evidence="2" id="KW-1003">Cell membrane</keyword>
<dbReference type="Pfam" id="PF02632">
    <property type="entry name" value="BioY"/>
    <property type="match status" value="1"/>
</dbReference>
<comment type="subcellular location">
    <subcellularLocation>
        <location evidence="2">Cell membrane</location>
        <topology evidence="2">Multi-pass membrane protein</topology>
    </subcellularLocation>
</comment>
<dbReference type="OrthoDB" id="9803495at2"/>
<keyword evidence="3" id="KW-0812">Transmembrane</keyword>
<sequence length="200" mass="20662">MNNSKVLDLTLIAAFAALIIVLGGIAIPVGGFGVPIVLQNMGIALAGMILGVKRGGLATTLFLAVGLVNIPNMAGWKPLLAALPGPTIGYIFGYLVTGFVVGAIAQAAPRAKSARFGVFVCAGLVGVAIQYFFGSLGLMWRLDMASADAFAANLPFIVGDVIKVVVAALIATAVLQAFPDLLPDRIDRQQLRAQAKTAQD</sequence>
<dbReference type="Proteomes" id="UP000058446">
    <property type="component" value="Chromosome"/>
</dbReference>
<dbReference type="KEGG" id="clw:CLAC_05470"/>
<dbReference type="STRING" id="1408189.CLAC_05470"/>
<dbReference type="AlphaFoldDB" id="A0A0K2H014"/>
<keyword evidence="5" id="KW-1185">Reference proteome</keyword>
<evidence type="ECO:0000313" key="5">
    <source>
        <dbReference type="Proteomes" id="UP000058446"/>
    </source>
</evidence>
<feature type="transmembrane region" description="Helical" evidence="3">
    <location>
        <begin position="88"/>
        <end position="109"/>
    </location>
</feature>
<dbReference type="Gene3D" id="1.10.1760.20">
    <property type="match status" value="1"/>
</dbReference>
<feature type="transmembrane region" description="Helical" evidence="3">
    <location>
        <begin position="12"/>
        <end position="38"/>
    </location>
</feature>
<evidence type="ECO:0000256" key="3">
    <source>
        <dbReference type="SAM" id="Phobius"/>
    </source>
</evidence>
<accession>A0A0K2H014</accession>
<dbReference type="PANTHER" id="PTHR34295:SF1">
    <property type="entry name" value="BIOTIN TRANSPORTER BIOY"/>
    <property type="match status" value="1"/>
</dbReference>
<feature type="transmembrane region" description="Helical" evidence="3">
    <location>
        <begin position="154"/>
        <end position="178"/>
    </location>
</feature>